<evidence type="ECO:0000256" key="5">
    <source>
        <dbReference type="PIRNR" id="PIRNR019574"/>
    </source>
</evidence>
<comment type="function">
    <text evidence="5">Required for the activity of the bacterial periplasmic transport system of putrescine.</text>
</comment>
<evidence type="ECO:0000256" key="1">
    <source>
        <dbReference type="ARBA" id="ARBA00004418"/>
    </source>
</evidence>
<dbReference type="PIRSF" id="PIRSF019574">
    <property type="entry name" value="Periplasmic_polyamine_BP"/>
    <property type="match status" value="1"/>
</dbReference>
<dbReference type="EMBL" id="QOVF01000003">
    <property type="protein sequence ID" value="KAA0694300.1"/>
    <property type="molecule type" value="Genomic_DNA"/>
</dbReference>
<keyword evidence="8" id="KW-1185">Reference proteome</keyword>
<dbReference type="InterPro" id="IPR006059">
    <property type="entry name" value="SBP"/>
</dbReference>
<accession>A0A7V7GT90</accession>
<evidence type="ECO:0000256" key="4">
    <source>
        <dbReference type="ARBA" id="ARBA00022764"/>
    </source>
</evidence>
<keyword evidence="3 6" id="KW-0732">Signal</keyword>
<dbReference type="Pfam" id="PF13416">
    <property type="entry name" value="SBP_bac_8"/>
    <property type="match status" value="1"/>
</dbReference>
<dbReference type="GO" id="GO:0042597">
    <property type="term" value="C:periplasmic space"/>
    <property type="evidence" value="ECO:0007669"/>
    <property type="project" value="UniProtKB-SubCell"/>
</dbReference>
<evidence type="ECO:0000256" key="2">
    <source>
        <dbReference type="ARBA" id="ARBA00022448"/>
    </source>
</evidence>
<dbReference type="GO" id="GO:0015846">
    <property type="term" value="P:polyamine transport"/>
    <property type="evidence" value="ECO:0007669"/>
    <property type="project" value="InterPro"/>
</dbReference>
<feature type="signal peptide" evidence="6">
    <location>
        <begin position="1"/>
        <end position="29"/>
    </location>
</feature>
<evidence type="ECO:0000256" key="3">
    <source>
        <dbReference type="ARBA" id="ARBA00022729"/>
    </source>
</evidence>
<sequence>MIKPLGKTLLAAACTMTLTTLTFSGAAHAEGSVNVYNWSDYIAEDTIANFEKETGINVTYDVFDSNEVLEAKLLSGSSGFDIVVPSNQFLGKQIKAGAFMPLDRSKLKNWDKLDPTLLKALENNDPGNKYAFPYLWGTTGIGYNEAKVKAVLGEDAPVNSWDLVFKPENIEKLASCGVAFLDAPAEIIPSALFYAGLNPNSTNADDYAKAEELMMSIRPHITYFHSSKFITDLANGNICVAVGWSGDILQAAARAEEAENGEVVKYAIPKEGAAMWFDMMVMPVDAKNVDNAYAFLDYILRPEVIADVSNYVAYANGNKASVPMIEESILNDPGVYPSDETLNKLFTLAELPANIERVRTRSWTRIKSGR</sequence>
<protein>
    <recommendedName>
        <fullName evidence="5">Putrescine-binding periplasmic protein</fullName>
    </recommendedName>
</protein>
<evidence type="ECO:0000313" key="8">
    <source>
        <dbReference type="Proteomes" id="UP000463138"/>
    </source>
</evidence>
<dbReference type="SUPFAM" id="SSF53850">
    <property type="entry name" value="Periplasmic binding protein-like II"/>
    <property type="match status" value="1"/>
</dbReference>
<feature type="chain" id="PRO_5030878380" description="Putrescine-binding periplasmic protein" evidence="6">
    <location>
        <begin position="30"/>
        <end position="370"/>
    </location>
</feature>
<comment type="subcellular location">
    <subcellularLocation>
        <location evidence="1 5">Periplasm</location>
    </subcellularLocation>
</comment>
<dbReference type="Gene3D" id="3.40.190.10">
    <property type="entry name" value="Periplasmic binding protein-like II"/>
    <property type="match status" value="2"/>
</dbReference>
<dbReference type="OrthoDB" id="9769319at2"/>
<gene>
    <name evidence="7" type="ORF">DT594_13490</name>
</gene>
<dbReference type="InterPro" id="IPR001188">
    <property type="entry name" value="Sperm_putr-bd"/>
</dbReference>
<organism evidence="7 8">
    <name type="scientific">Halopseudomonas laoshanensis</name>
    <dbReference type="NCBI Taxonomy" id="2268758"/>
    <lineage>
        <taxon>Bacteria</taxon>
        <taxon>Pseudomonadati</taxon>
        <taxon>Pseudomonadota</taxon>
        <taxon>Gammaproteobacteria</taxon>
        <taxon>Pseudomonadales</taxon>
        <taxon>Pseudomonadaceae</taxon>
        <taxon>Halopseudomonas</taxon>
    </lineage>
</organism>
<reference evidence="7 8" key="1">
    <citation type="submission" date="2018-07" db="EMBL/GenBank/DDBJ databases">
        <title>Pseudomonas laoshanensis sp. nov., isolated from soil.</title>
        <authorList>
            <person name="Sun J."/>
            <person name="Yu L."/>
            <person name="Wang M."/>
            <person name="Zhang C."/>
        </authorList>
    </citation>
    <scope>NUCLEOTIDE SEQUENCE [LARGE SCALE GENOMIC DNA]</scope>
    <source>
        <strain evidence="7 8">Y22</strain>
    </source>
</reference>
<dbReference type="GO" id="GO:0019808">
    <property type="term" value="F:polyamine binding"/>
    <property type="evidence" value="ECO:0007669"/>
    <property type="project" value="InterPro"/>
</dbReference>
<evidence type="ECO:0000256" key="6">
    <source>
        <dbReference type="SAM" id="SignalP"/>
    </source>
</evidence>
<dbReference type="Proteomes" id="UP000463138">
    <property type="component" value="Unassembled WGS sequence"/>
</dbReference>
<evidence type="ECO:0000313" key="7">
    <source>
        <dbReference type="EMBL" id="KAA0694300.1"/>
    </source>
</evidence>
<dbReference type="PANTHER" id="PTHR30222">
    <property type="entry name" value="SPERMIDINE/PUTRESCINE-BINDING PERIPLASMIC PROTEIN"/>
    <property type="match status" value="1"/>
</dbReference>
<comment type="similarity">
    <text evidence="5">Belongs to the bacterial solute-binding protein PotD/PotF family.</text>
</comment>
<name>A0A7V7GT90_9GAMM</name>
<keyword evidence="2 5" id="KW-0813">Transport</keyword>
<comment type="caution">
    <text evidence="7">The sequence shown here is derived from an EMBL/GenBank/DDBJ whole genome shotgun (WGS) entry which is preliminary data.</text>
</comment>
<dbReference type="PANTHER" id="PTHR30222:SF12">
    <property type="entry name" value="NORSPERMIDINE SENSOR"/>
    <property type="match status" value="1"/>
</dbReference>
<dbReference type="AlphaFoldDB" id="A0A7V7GT90"/>
<keyword evidence="4 5" id="KW-0574">Periplasm</keyword>
<dbReference type="CDD" id="cd13659">
    <property type="entry name" value="PBP2_PotF"/>
    <property type="match status" value="1"/>
</dbReference>
<dbReference type="PRINTS" id="PR00909">
    <property type="entry name" value="SPERMDNBNDNG"/>
</dbReference>
<proteinExistence type="inferred from homology"/>